<evidence type="ECO:0000256" key="9">
    <source>
        <dbReference type="SAM" id="MobiDB-lite"/>
    </source>
</evidence>
<protein>
    <recommendedName>
        <fullName evidence="5">Restriction of telomere capping protein 4</fullName>
    </recommendedName>
</protein>
<dbReference type="GO" id="GO:0005737">
    <property type="term" value="C:cytoplasm"/>
    <property type="evidence" value="ECO:0007669"/>
    <property type="project" value="UniProtKB-SubCell"/>
</dbReference>
<keyword evidence="12" id="KW-1185">Reference proteome</keyword>
<feature type="compositionally biased region" description="Polar residues" evidence="9">
    <location>
        <begin position="375"/>
        <end position="401"/>
    </location>
</feature>
<dbReference type="PANTHER" id="PTHR41391">
    <property type="entry name" value="RESTRICTION OF TELOMERE CAPPING PROTEIN 4"/>
    <property type="match status" value="1"/>
</dbReference>
<evidence type="ECO:0000256" key="6">
    <source>
        <dbReference type="ARBA" id="ARBA00022490"/>
    </source>
</evidence>
<evidence type="ECO:0000256" key="5">
    <source>
        <dbReference type="ARBA" id="ARBA00015162"/>
    </source>
</evidence>
<evidence type="ECO:0000313" key="12">
    <source>
        <dbReference type="Proteomes" id="UP000077051"/>
    </source>
</evidence>
<comment type="caution">
    <text evidence="11">The sequence shown here is derived from an EMBL/GenBank/DDBJ whole genome shotgun (WGS) entry which is preliminary data.</text>
</comment>
<feature type="coiled-coil region" evidence="8">
    <location>
        <begin position="101"/>
        <end position="133"/>
    </location>
</feature>
<feature type="compositionally biased region" description="Acidic residues" evidence="9">
    <location>
        <begin position="364"/>
        <end position="373"/>
    </location>
</feature>
<feature type="region of interest" description="Disordered" evidence="9">
    <location>
        <begin position="1"/>
        <end position="43"/>
    </location>
</feature>
<dbReference type="PANTHER" id="PTHR41391:SF1">
    <property type="entry name" value="RESTRICTION OF TELOMERE CAPPING PROTEIN 4"/>
    <property type="match status" value="1"/>
</dbReference>
<proteinExistence type="inferred from homology"/>
<dbReference type="AlphaFoldDB" id="A0A168QFV3"/>
<comment type="function">
    <text evidence="1">May be involved in a process influencing telomere capping.</text>
</comment>
<evidence type="ECO:0000259" key="10">
    <source>
        <dbReference type="SMART" id="SM01312"/>
    </source>
</evidence>
<dbReference type="InterPro" id="IPR028094">
    <property type="entry name" value="RTC4_C"/>
</dbReference>
<name>A0A168QFV3_MUCCL</name>
<evidence type="ECO:0000256" key="4">
    <source>
        <dbReference type="ARBA" id="ARBA00009461"/>
    </source>
</evidence>
<feature type="region of interest" description="Disordered" evidence="9">
    <location>
        <begin position="321"/>
        <end position="401"/>
    </location>
</feature>
<sequence>METSKKRPAKTTPQQPDVKKSKTIDKKDDSAAKKEPISVKNARGNKLVLPKRRVKKSPENKEIVSEATLKEVTEGKFPLEKECFECSYCGESIYPPYPTKLGRLIKKLKANQAQYEKEQREEYEEEVIECKRNNMFVMPFVLKEIGLSKNDQRLICRTHQIELKFKPLAKEKGYPERIDFDAIPDRIASFQDELLGIIERKVPSTYLDAAYDRFKEMGMKARSTREMFAVFENFKPGYYGIQGSDVIMQALFPLFLETSIINISNVKPLTPIEFIQQILVPEAGLRLIRQDRGGKIELEEAKRIMKESEEYGSIVYHKAKKNKNMSDEKEVAKPEQQQEEHEKEEEEQQANDYISFAMPSRTEEGEDNDEPDDILSSQLSMVSQDDQYDGLTSSQTSEAQD</sequence>
<evidence type="ECO:0000256" key="8">
    <source>
        <dbReference type="SAM" id="Coils"/>
    </source>
</evidence>
<comment type="similarity">
    <text evidence="4">Belongs to the RTC4 family.</text>
</comment>
<accession>A0A168QFV3</accession>
<dbReference type="EMBL" id="AMYB01000001">
    <property type="protein sequence ID" value="OAD09178.1"/>
    <property type="molecule type" value="Genomic_DNA"/>
</dbReference>
<evidence type="ECO:0000256" key="3">
    <source>
        <dbReference type="ARBA" id="ARBA00004496"/>
    </source>
</evidence>
<dbReference type="InterPro" id="IPR039024">
    <property type="entry name" value="RTC4"/>
</dbReference>
<evidence type="ECO:0000313" key="11">
    <source>
        <dbReference type="EMBL" id="OAD09178.1"/>
    </source>
</evidence>
<keyword evidence="7" id="KW-0539">Nucleus</keyword>
<keyword evidence="6" id="KW-0963">Cytoplasm</keyword>
<dbReference type="Proteomes" id="UP000077051">
    <property type="component" value="Unassembled WGS sequence"/>
</dbReference>
<dbReference type="VEuPathDB" id="FungiDB:MUCCIDRAFT_159335"/>
<feature type="compositionally biased region" description="Basic and acidic residues" evidence="9">
    <location>
        <begin position="17"/>
        <end position="37"/>
    </location>
</feature>
<gene>
    <name evidence="11" type="ORF">MUCCIDRAFT_159335</name>
</gene>
<organism evidence="11 12">
    <name type="scientific">Mucor lusitanicus CBS 277.49</name>
    <dbReference type="NCBI Taxonomy" id="747725"/>
    <lineage>
        <taxon>Eukaryota</taxon>
        <taxon>Fungi</taxon>
        <taxon>Fungi incertae sedis</taxon>
        <taxon>Mucoromycota</taxon>
        <taxon>Mucoromycotina</taxon>
        <taxon>Mucoromycetes</taxon>
        <taxon>Mucorales</taxon>
        <taxon>Mucorineae</taxon>
        <taxon>Mucoraceae</taxon>
        <taxon>Mucor</taxon>
    </lineage>
</organism>
<feature type="compositionally biased region" description="Basic and acidic residues" evidence="9">
    <location>
        <begin position="324"/>
        <end position="341"/>
    </location>
</feature>
<comment type="subcellular location">
    <subcellularLocation>
        <location evidence="3">Cytoplasm</location>
    </subcellularLocation>
    <subcellularLocation>
        <location evidence="2">Nucleus</location>
    </subcellularLocation>
</comment>
<dbReference type="SMART" id="SM01312">
    <property type="entry name" value="RTC4"/>
    <property type="match status" value="1"/>
</dbReference>
<dbReference type="OrthoDB" id="128308at2759"/>
<evidence type="ECO:0000256" key="7">
    <source>
        <dbReference type="ARBA" id="ARBA00023242"/>
    </source>
</evidence>
<keyword evidence="8" id="KW-0175">Coiled coil</keyword>
<dbReference type="STRING" id="747725.A0A168QFV3"/>
<feature type="domain" description="Restriction of telomere capping protein 4 C-terminal" evidence="10">
    <location>
        <begin position="197"/>
        <end position="318"/>
    </location>
</feature>
<evidence type="ECO:0000256" key="2">
    <source>
        <dbReference type="ARBA" id="ARBA00004123"/>
    </source>
</evidence>
<evidence type="ECO:0000256" key="1">
    <source>
        <dbReference type="ARBA" id="ARBA00002738"/>
    </source>
</evidence>
<reference evidence="11 12" key="1">
    <citation type="submission" date="2015-06" db="EMBL/GenBank/DDBJ databases">
        <title>Expansion of signal transduction pathways in fungi by whole-genome duplication.</title>
        <authorList>
            <consortium name="DOE Joint Genome Institute"/>
            <person name="Corrochano L.M."/>
            <person name="Kuo A."/>
            <person name="Marcet-Houben M."/>
            <person name="Polaino S."/>
            <person name="Salamov A."/>
            <person name="Villalobos J.M."/>
            <person name="Alvarez M.I."/>
            <person name="Avalos J."/>
            <person name="Benito E.P."/>
            <person name="Benoit I."/>
            <person name="Burger G."/>
            <person name="Camino L.P."/>
            <person name="Canovas D."/>
            <person name="Cerda-Olmedo E."/>
            <person name="Cheng J.-F."/>
            <person name="Dominguez A."/>
            <person name="Elias M."/>
            <person name="Eslava A.P."/>
            <person name="Glaser F."/>
            <person name="Grimwood J."/>
            <person name="Gutierrez G."/>
            <person name="Heitman J."/>
            <person name="Henrissat B."/>
            <person name="Iturriaga E.A."/>
            <person name="Lang B.F."/>
            <person name="Lavin J.L."/>
            <person name="Lee S."/>
            <person name="Li W."/>
            <person name="Lindquist E."/>
            <person name="Lopez-Garcia S."/>
            <person name="Luque E.M."/>
            <person name="Marcos A.T."/>
            <person name="Martin J."/>
            <person name="Mccluskey K."/>
            <person name="Medina H.R."/>
            <person name="Miralles-Duran A."/>
            <person name="Miyazaki A."/>
            <person name="Munoz-Torres E."/>
            <person name="Oguiza J.A."/>
            <person name="Ohm R."/>
            <person name="Olmedo M."/>
            <person name="Orejas M."/>
            <person name="Ortiz-Castellanos L."/>
            <person name="Pisabarro A.G."/>
            <person name="Rodriguez-Romero J."/>
            <person name="Ruiz-Herrera J."/>
            <person name="Ruiz-Vazquez R."/>
            <person name="Sanz C."/>
            <person name="Schackwitz W."/>
            <person name="Schmutz J."/>
            <person name="Shahriari M."/>
            <person name="Shelest E."/>
            <person name="Silva-Franco F."/>
            <person name="Soanes D."/>
            <person name="Syed K."/>
            <person name="Tagua V.G."/>
            <person name="Talbot N.J."/>
            <person name="Thon M."/>
            <person name="De Vries R.P."/>
            <person name="Wiebenga A."/>
            <person name="Yadav J.S."/>
            <person name="Braun E.L."/>
            <person name="Baker S."/>
            <person name="Garre V."/>
            <person name="Horwitz B."/>
            <person name="Torres-Martinez S."/>
            <person name="Idnurm A."/>
            <person name="Herrera-Estrella A."/>
            <person name="Gabaldon T."/>
            <person name="Grigoriev I.V."/>
        </authorList>
    </citation>
    <scope>NUCLEOTIDE SEQUENCE [LARGE SCALE GENOMIC DNA]</scope>
    <source>
        <strain evidence="11 12">CBS 277.49</strain>
    </source>
</reference>
<dbReference type="Pfam" id="PF14474">
    <property type="entry name" value="RTC4"/>
    <property type="match status" value="1"/>
</dbReference>
<dbReference type="GO" id="GO:0005634">
    <property type="term" value="C:nucleus"/>
    <property type="evidence" value="ECO:0007669"/>
    <property type="project" value="UniProtKB-SubCell"/>
</dbReference>